<proteinExistence type="predicted"/>
<keyword evidence="2" id="KW-1185">Reference proteome</keyword>
<gene>
    <name evidence="1" type="ORF">OSB04_024362</name>
</gene>
<dbReference type="AlphaFoldDB" id="A0AA38WA96"/>
<accession>A0AA38WA96</accession>
<protein>
    <submittedName>
        <fullName evidence="1">Uncharacterized protein</fullName>
    </submittedName>
</protein>
<dbReference type="EMBL" id="JARYMX010000006">
    <property type="protein sequence ID" value="KAJ9544655.1"/>
    <property type="molecule type" value="Genomic_DNA"/>
</dbReference>
<evidence type="ECO:0000313" key="2">
    <source>
        <dbReference type="Proteomes" id="UP001172457"/>
    </source>
</evidence>
<organism evidence="1 2">
    <name type="scientific">Centaurea solstitialis</name>
    <name type="common">yellow star-thistle</name>
    <dbReference type="NCBI Taxonomy" id="347529"/>
    <lineage>
        <taxon>Eukaryota</taxon>
        <taxon>Viridiplantae</taxon>
        <taxon>Streptophyta</taxon>
        <taxon>Embryophyta</taxon>
        <taxon>Tracheophyta</taxon>
        <taxon>Spermatophyta</taxon>
        <taxon>Magnoliopsida</taxon>
        <taxon>eudicotyledons</taxon>
        <taxon>Gunneridae</taxon>
        <taxon>Pentapetalae</taxon>
        <taxon>asterids</taxon>
        <taxon>campanulids</taxon>
        <taxon>Asterales</taxon>
        <taxon>Asteraceae</taxon>
        <taxon>Carduoideae</taxon>
        <taxon>Cardueae</taxon>
        <taxon>Centaureinae</taxon>
        <taxon>Centaurea</taxon>
    </lineage>
</organism>
<name>A0AA38WA96_9ASTR</name>
<comment type="caution">
    <text evidence="1">The sequence shown here is derived from an EMBL/GenBank/DDBJ whole genome shotgun (WGS) entry which is preliminary data.</text>
</comment>
<evidence type="ECO:0000313" key="1">
    <source>
        <dbReference type="EMBL" id="KAJ9544655.1"/>
    </source>
</evidence>
<dbReference type="Proteomes" id="UP001172457">
    <property type="component" value="Chromosome 6"/>
</dbReference>
<reference evidence="1" key="1">
    <citation type="submission" date="2023-03" db="EMBL/GenBank/DDBJ databases">
        <title>Chromosome-scale reference genome and RAD-based genetic map of yellow starthistle (Centaurea solstitialis) reveal putative structural variation and QTLs associated with invader traits.</title>
        <authorList>
            <person name="Reatini B."/>
            <person name="Cang F.A."/>
            <person name="Jiang Q."/>
            <person name="Mckibben M.T.W."/>
            <person name="Barker M.S."/>
            <person name="Rieseberg L.H."/>
            <person name="Dlugosch K.M."/>
        </authorList>
    </citation>
    <scope>NUCLEOTIDE SEQUENCE</scope>
    <source>
        <strain evidence="1">CAN-66</strain>
        <tissue evidence="1">Leaf</tissue>
    </source>
</reference>
<sequence>MNNVHHNPMLHDDLGHAFAFQEALQNEHQNLRQRAIISGFMKGIRILGSWERALAILEEAREGDFDFLSNWLKERLSNRFLVKGSAFMDHFLSILGERDSKVSMLIHGDLF</sequence>